<reference evidence="3 4" key="1">
    <citation type="submission" date="2017-02" db="EMBL/GenBank/DDBJ databases">
        <authorList>
            <person name="Peterson S.W."/>
        </authorList>
    </citation>
    <scope>NUCLEOTIDE SEQUENCE [LARGE SCALE GENOMIC DNA]</scope>
    <source>
        <strain evidence="3 4">DSM 25262</strain>
    </source>
</reference>
<feature type="signal peptide" evidence="2">
    <location>
        <begin position="1"/>
        <end position="21"/>
    </location>
</feature>
<evidence type="ECO:0000256" key="2">
    <source>
        <dbReference type="SAM" id="SignalP"/>
    </source>
</evidence>
<feature type="chain" id="PRO_5013250757" evidence="2">
    <location>
        <begin position="22"/>
        <end position="228"/>
    </location>
</feature>
<dbReference type="Proteomes" id="UP000190961">
    <property type="component" value="Unassembled WGS sequence"/>
</dbReference>
<accession>A0A1T5MFB7</accession>
<evidence type="ECO:0000313" key="3">
    <source>
        <dbReference type="EMBL" id="SKC86907.1"/>
    </source>
</evidence>
<feature type="region of interest" description="Disordered" evidence="1">
    <location>
        <begin position="34"/>
        <end position="54"/>
    </location>
</feature>
<proteinExistence type="predicted"/>
<evidence type="ECO:0000256" key="1">
    <source>
        <dbReference type="SAM" id="MobiDB-lite"/>
    </source>
</evidence>
<sequence>MISNFTSLRITFAVMAISCFACVEQNVPVKDESTNVTSSSVSVGDDAARSGESNQFNSTVGAPIEYTLGQRWIENYESPCADKSGTYTINATSLKAVLNNGSPVGVSLVYALDFQKRLHILPIGVDSKGKRIKPNVVYTQNGNISWKTAQQWISNYTGSVQSHFFGQNTFSRLWANGTSDILIAFAADDNNNPQLLLSTKSAAASNGKTAAKSGFEDASSPCPPVCPK</sequence>
<gene>
    <name evidence="3" type="ORF">SAMN05660236_5286</name>
</gene>
<organism evidence="3 4">
    <name type="scientific">Ohtaekwangia koreensis</name>
    <dbReference type="NCBI Taxonomy" id="688867"/>
    <lineage>
        <taxon>Bacteria</taxon>
        <taxon>Pseudomonadati</taxon>
        <taxon>Bacteroidota</taxon>
        <taxon>Cytophagia</taxon>
        <taxon>Cytophagales</taxon>
        <taxon>Fulvivirgaceae</taxon>
        <taxon>Ohtaekwangia</taxon>
    </lineage>
</organism>
<name>A0A1T5MFB7_9BACT</name>
<keyword evidence="4" id="KW-1185">Reference proteome</keyword>
<dbReference type="RefSeq" id="WP_143785947.1">
    <property type="nucleotide sequence ID" value="NZ_FUZU01000004.1"/>
</dbReference>
<protein>
    <submittedName>
        <fullName evidence="3">Uncharacterized protein</fullName>
    </submittedName>
</protein>
<feature type="compositionally biased region" description="Low complexity" evidence="1">
    <location>
        <begin position="34"/>
        <end position="43"/>
    </location>
</feature>
<evidence type="ECO:0000313" key="4">
    <source>
        <dbReference type="Proteomes" id="UP000190961"/>
    </source>
</evidence>
<dbReference type="AlphaFoldDB" id="A0A1T5MFB7"/>
<dbReference type="EMBL" id="FUZU01000004">
    <property type="protein sequence ID" value="SKC86907.1"/>
    <property type="molecule type" value="Genomic_DNA"/>
</dbReference>
<keyword evidence="2" id="KW-0732">Signal</keyword>
<feature type="region of interest" description="Disordered" evidence="1">
    <location>
        <begin position="208"/>
        <end position="228"/>
    </location>
</feature>